<comment type="caution">
    <text evidence="1">The sequence shown here is derived from an EMBL/GenBank/DDBJ whole genome shotgun (WGS) entry which is preliminary data.</text>
</comment>
<reference evidence="1" key="1">
    <citation type="submission" date="2020-06" db="EMBL/GenBank/DDBJ databases">
        <title>Whole Genome Sequence of Halomonas aquamarina MB598.</title>
        <authorList>
            <person name="Pervaiz M."/>
            <person name="Fariq A."/>
            <person name="Yasmin A."/>
            <person name="Welch M."/>
        </authorList>
    </citation>
    <scope>NUCLEOTIDE SEQUENCE</scope>
    <source>
        <strain evidence="1">MB598</strain>
    </source>
</reference>
<gene>
    <name evidence="1" type="ORF">HW452_15600</name>
</gene>
<dbReference type="Proteomes" id="UP001319846">
    <property type="component" value="Unassembled WGS sequence"/>
</dbReference>
<name>A0ACC5VZL7_9GAMM</name>
<proteinExistence type="predicted"/>
<protein>
    <submittedName>
        <fullName evidence="1">Uncharacterized protein</fullName>
    </submittedName>
</protein>
<sequence length="147" mass="16344">MIELALASISIFGLGDWMCVSRLEYGDGMQETIETRVTTYHDLSFEEVQTLSYQMASDNTVSKLKVFVSGYKEVIGSAFIAHPQEVAMTVELDERDMFTPEFLNMAEAFFLETSQLIEVVDLNADTMTLRLQKTGKETTCQASSGGA</sequence>
<evidence type="ECO:0000313" key="1">
    <source>
        <dbReference type="EMBL" id="MBZ5488949.1"/>
    </source>
</evidence>
<keyword evidence="2" id="KW-1185">Reference proteome</keyword>
<accession>A0ACC5VZL7</accession>
<dbReference type="EMBL" id="JABYQT010000013">
    <property type="protein sequence ID" value="MBZ5488949.1"/>
    <property type="molecule type" value="Genomic_DNA"/>
</dbReference>
<organism evidence="1 2">
    <name type="scientific">Vreelandella aquamarina</name>
    <dbReference type="NCBI Taxonomy" id="77097"/>
    <lineage>
        <taxon>Bacteria</taxon>
        <taxon>Pseudomonadati</taxon>
        <taxon>Pseudomonadota</taxon>
        <taxon>Gammaproteobacteria</taxon>
        <taxon>Oceanospirillales</taxon>
        <taxon>Halomonadaceae</taxon>
        <taxon>Vreelandella</taxon>
    </lineage>
</organism>
<evidence type="ECO:0000313" key="2">
    <source>
        <dbReference type="Proteomes" id="UP001319846"/>
    </source>
</evidence>